<dbReference type="GO" id="GO:0016788">
    <property type="term" value="F:hydrolase activity, acting on ester bonds"/>
    <property type="evidence" value="ECO:0007669"/>
    <property type="project" value="UniProtKB-UniRule"/>
</dbReference>
<keyword evidence="2 5" id="KW-0690">Ribosome biogenesis</keyword>
<evidence type="ECO:0000256" key="4">
    <source>
        <dbReference type="ARBA" id="ARBA00022801"/>
    </source>
</evidence>
<keyword evidence="3 5" id="KW-0540">Nuclease</keyword>
<dbReference type="CDD" id="cd16964">
    <property type="entry name" value="YqgF"/>
    <property type="match status" value="1"/>
</dbReference>
<evidence type="ECO:0000313" key="7">
    <source>
        <dbReference type="EMBL" id="TCT00647.1"/>
    </source>
</evidence>
<dbReference type="AlphaFoldDB" id="A0A4R3LRA2"/>
<sequence>MNEGPFPVAESVLAFDVGSRRIGVAVGQRLTGDGRPLTVVNADSHARALAAIAPLIEQWRPQALLVGRPLTLDGKEQPASERARGLARAMQRHFGLPVIEVDERSTSQLAARRFAEARRDGRRRRSDADLLDADAAAILIDRYYDAPGNHLPCPP</sequence>
<comment type="function">
    <text evidence="5">Could be a nuclease involved in processing of the 5'-end of pre-16S rRNA.</text>
</comment>
<dbReference type="Proteomes" id="UP000294599">
    <property type="component" value="Unassembled WGS sequence"/>
</dbReference>
<dbReference type="HAMAP" id="MF_00651">
    <property type="entry name" value="Nuclease_YqgF"/>
    <property type="match status" value="1"/>
</dbReference>
<evidence type="ECO:0000259" key="6">
    <source>
        <dbReference type="SMART" id="SM00732"/>
    </source>
</evidence>
<dbReference type="GO" id="GO:0004518">
    <property type="term" value="F:nuclease activity"/>
    <property type="evidence" value="ECO:0007669"/>
    <property type="project" value="UniProtKB-KW"/>
</dbReference>
<reference evidence="7 8" key="1">
    <citation type="submission" date="2019-03" db="EMBL/GenBank/DDBJ databases">
        <title>Genomic Encyclopedia of Type Strains, Phase IV (KMG-IV): sequencing the most valuable type-strain genomes for metagenomic binning, comparative biology and taxonomic classification.</title>
        <authorList>
            <person name="Goeker M."/>
        </authorList>
    </citation>
    <scope>NUCLEOTIDE SEQUENCE [LARGE SCALE GENOMIC DNA]</scope>
    <source>
        <strain evidence="7 8">DSM 21944</strain>
    </source>
</reference>
<dbReference type="EMBL" id="SMAF01000002">
    <property type="protein sequence ID" value="TCT00647.1"/>
    <property type="molecule type" value="Genomic_DNA"/>
</dbReference>
<dbReference type="Gene3D" id="3.30.420.140">
    <property type="entry name" value="YqgF/RNase H-like domain"/>
    <property type="match status" value="1"/>
</dbReference>
<dbReference type="EC" id="3.1.-.-" evidence="5"/>
<evidence type="ECO:0000256" key="1">
    <source>
        <dbReference type="ARBA" id="ARBA00022490"/>
    </source>
</evidence>
<comment type="similarity">
    <text evidence="5">Belongs to the YqgF HJR family.</text>
</comment>
<dbReference type="NCBIfam" id="TIGR00250">
    <property type="entry name" value="RNAse_H_YqgF"/>
    <property type="match status" value="1"/>
</dbReference>
<dbReference type="RefSeq" id="WP_123520985.1">
    <property type="nucleotide sequence ID" value="NZ_JBHLWF010000013.1"/>
</dbReference>
<name>A0A4R3LRA2_9GAMM</name>
<evidence type="ECO:0000256" key="5">
    <source>
        <dbReference type="HAMAP-Rule" id="MF_00651"/>
    </source>
</evidence>
<evidence type="ECO:0000256" key="2">
    <source>
        <dbReference type="ARBA" id="ARBA00022517"/>
    </source>
</evidence>
<dbReference type="OrthoDB" id="9796140at2"/>
<keyword evidence="4 5" id="KW-0378">Hydrolase</keyword>
<dbReference type="InterPro" id="IPR006641">
    <property type="entry name" value="YqgF/RNaseH-like_dom"/>
</dbReference>
<keyword evidence="1 5" id="KW-0963">Cytoplasm</keyword>
<dbReference type="GO" id="GO:0000967">
    <property type="term" value="P:rRNA 5'-end processing"/>
    <property type="evidence" value="ECO:0007669"/>
    <property type="project" value="UniProtKB-UniRule"/>
</dbReference>
<dbReference type="InterPro" id="IPR012337">
    <property type="entry name" value="RNaseH-like_sf"/>
</dbReference>
<dbReference type="InterPro" id="IPR037027">
    <property type="entry name" value="YqgF/RNaseH-like_dom_sf"/>
</dbReference>
<proteinExistence type="inferred from homology"/>
<evidence type="ECO:0000256" key="3">
    <source>
        <dbReference type="ARBA" id="ARBA00022722"/>
    </source>
</evidence>
<dbReference type="SMART" id="SM00732">
    <property type="entry name" value="YqgFc"/>
    <property type="match status" value="1"/>
</dbReference>
<evidence type="ECO:0000313" key="8">
    <source>
        <dbReference type="Proteomes" id="UP000294599"/>
    </source>
</evidence>
<keyword evidence="8" id="KW-1185">Reference proteome</keyword>
<comment type="subcellular location">
    <subcellularLocation>
        <location evidence="5">Cytoplasm</location>
    </subcellularLocation>
</comment>
<organism evidence="7 8">
    <name type="scientific">Pseudofulvimonas gallinarii</name>
    <dbReference type="NCBI Taxonomy" id="634155"/>
    <lineage>
        <taxon>Bacteria</taxon>
        <taxon>Pseudomonadati</taxon>
        <taxon>Pseudomonadota</taxon>
        <taxon>Gammaproteobacteria</taxon>
        <taxon>Lysobacterales</taxon>
        <taxon>Rhodanobacteraceae</taxon>
        <taxon>Pseudofulvimonas</taxon>
    </lineage>
</organism>
<dbReference type="PANTHER" id="PTHR33317:SF4">
    <property type="entry name" value="POLYNUCLEOTIDYL TRANSFERASE, RIBONUCLEASE H-LIKE SUPERFAMILY PROTEIN"/>
    <property type="match status" value="1"/>
</dbReference>
<dbReference type="SUPFAM" id="SSF53098">
    <property type="entry name" value="Ribonuclease H-like"/>
    <property type="match status" value="1"/>
</dbReference>
<dbReference type="PANTHER" id="PTHR33317">
    <property type="entry name" value="POLYNUCLEOTIDYL TRANSFERASE, RIBONUCLEASE H-LIKE SUPERFAMILY PROTEIN"/>
    <property type="match status" value="1"/>
</dbReference>
<feature type="domain" description="YqgF/RNase H-like" evidence="6">
    <location>
        <begin position="10"/>
        <end position="110"/>
    </location>
</feature>
<accession>A0A4R3LRA2</accession>
<dbReference type="GO" id="GO:0005829">
    <property type="term" value="C:cytosol"/>
    <property type="evidence" value="ECO:0007669"/>
    <property type="project" value="TreeGrafter"/>
</dbReference>
<comment type="caution">
    <text evidence="7">The sequence shown here is derived from an EMBL/GenBank/DDBJ whole genome shotgun (WGS) entry which is preliminary data.</text>
</comment>
<dbReference type="InterPro" id="IPR005227">
    <property type="entry name" value="YqgF"/>
</dbReference>
<dbReference type="Pfam" id="PF03652">
    <property type="entry name" value="RuvX"/>
    <property type="match status" value="1"/>
</dbReference>
<gene>
    <name evidence="7" type="ORF">EDC25_10211</name>
</gene>
<protein>
    <recommendedName>
        <fullName evidence="5">Putative pre-16S rRNA nuclease</fullName>
        <ecNumber evidence="5">3.1.-.-</ecNumber>
    </recommendedName>
</protein>